<organism evidence="1 2">
    <name type="scientific">Candidatus Entotheonella gemina</name>
    <dbReference type="NCBI Taxonomy" id="1429439"/>
    <lineage>
        <taxon>Bacteria</taxon>
        <taxon>Pseudomonadati</taxon>
        <taxon>Nitrospinota/Tectimicrobiota group</taxon>
        <taxon>Candidatus Tectimicrobiota</taxon>
        <taxon>Candidatus Entotheonellia</taxon>
        <taxon>Candidatus Entotheonellales</taxon>
        <taxon>Candidatus Entotheonellaceae</taxon>
        <taxon>Candidatus Entotheonella</taxon>
    </lineage>
</organism>
<feature type="non-terminal residue" evidence="1">
    <location>
        <position position="1"/>
    </location>
</feature>
<accession>W4MCB6</accession>
<reference evidence="1 2" key="1">
    <citation type="journal article" date="2014" name="Nature">
        <title>An environmental bacterial taxon with a large and distinct metabolic repertoire.</title>
        <authorList>
            <person name="Wilson M.C."/>
            <person name="Mori T."/>
            <person name="Ruckert C."/>
            <person name="Uria A.R."/>
            <person name="Helf M.J."/>
            <person name="Takada K."/>
            <person name="Gernert C."/>
            <person name="Steffens U.A."/>
            <person name="Heycke N."/>
            <person name="Schmitt S."/>
            <person name="Rinke C."/>
            <person name="Helfrich E.J."/>
            <person name="Brachmann A.O."/>
            <person name="Gurgui C."/>
            <person name="Wakimoto T."/>
            <person name="Kracht M."/>
            <person name="Crusemann M."/>
            <person name="Hentschel U."/>
            <person name="Abe I."/>
            <person name="Matsunaga S."/>
            <person name="Kalinowski J."/>
            <person name="Takeyama H."/>
            <person name="Piel J."/>
        </authorList>
    </citation>
    <scope>NUCLEOTIDE SEQUENCE [LARGE SCALE GENOMIC DNA]</scope>
    <source>
        <strain evidence="2">TSY2</strain>
    </source>
</reference>
<evidence type="ECO:0000313" key="1">
    <source>
        <dbReference type="EMBL" id="ETX07999.1"/>
    </source>
</evidence>
<dbReference type="Proteomes" id="UP000019140">
    <property type="component" value="Unassembled WGS sequence"/>
</dbReference>
<dbReference type="EMBL" id="AZHX01000323">
    <property type="protein sequence ID" value="ETX07999.1"/>
    <property type="molecule type" value="Genomic_DNA"/>
</dbReference>
<dbReference type="AlphaFoldDB" id="W4MCB6"/>
<proteinExistence type="predicted"/>
<name>W4MCB6_9BACT</name>
<gene>
    <name evidence="1" type="ORF">ETSY2_07975</name>
</gene>
<keyword evidence="2" id="KW-1185">Reference proteome</keyword>
<evidence type="ECO:0000313" key="2">
    <source>
        <dbReference type="Proteomes" id="UP000019140"/>
    </source>
</evidence>
<comment type="caution">
    <text evidence="1">The sequence shown here is derived from an EMBL/GenBank/DDBJ whole genome shotgun (WGS) entry which is preliminary data.</text>
</comment>
<dbReference type="HOGENOM" id="CLU_2377548_0_0_7"/>
<protein>
    <submittedName>
        <fullName evidence="1">Uncharacterized protein</fullName>
    </submittedName>
</protein>
<sequence>ICSSLPELLATELGLSPARYARARLADGSVQRVGIVASLRFEISDREVFDEALVMGDQVLIGQTVLEKMHLMVDCAGRRLVPDPDQPEYPVYRV</sequence>